<proteinExistence type="predicted"/>
<evidence type="ECO:0000313" key="1">
    <source>
        <dbReference type="EMBL" id="RLJ98841.1"/>
    </source>
</evidence>
<dbReference type="STRING" id="981384.GCA_000192475_03857"/>
<evidence type="ECO:0000313" key="2">
    <source>
        <dbReference type="Proteomes" id="UP000271700"/>
    </source>
</evidence>
<dbReference type="EMBL" id="RCCT01000008">
    <property type="protein sequence ID" value="RLJ98841.1"/>
    <property type="molecule type" value="Genomic_DNA"/>
</dbReference>
<organism evidence="1 2">
    <name type="scientific">Ruegeria conchae</name>
    <dbReference type="NCBI Taxonomy" id="981384"/>
    <lineage>
        <taxon>Bacteria</taxon>
        <taxon>Pseudomonadati</taxon>
        <taxon>Pseudomonadota</taxon>
        <taxon>Alphaproteobacteria</taxon>
        <taxon>Rhodobacterales</taxon>
        <taxon>Roseobacteraceae</taxon>
        <taxon>Ruegeria</taxon>
    </lineage>
</organism>
<reference evidence="1 2" key="1">
    <citation type="submission" date="2018-10" db="EMBL/GenBank/DDBJ databases">
        <title>Genomic Encyclopedia of Archaeal and Bacterial Type Strains, Phase II (KMG-II): from individual species to whole genera.</title>
        <authorList>
            <person name="Goeker M."/>
        </authorList>
    </citation>
    <scope>NUCLEOTIDE SEQUENCE [LARGE SCALE GENOMIC DNA]</scope>
    <source>
        <strain evidence="1 2">DSM 29317</strain>
    </source>
</reference>
<sequence>MGIGEAVKTCFSKYFQFSGRALRSEVSVASDPLNSP</sequence>
<dbReference type="AlphaFoldDB" id="A0A497YTZ9"/>
<name>A0A497YTZ9_9RHOB</name>
<comment type="caution">
    <text evidence="1">The sequence shown here is derived from an EMBL/GenBank/DDBJ whole genome shotgun (WGS) entry which is preliminary data.</text>
</comment>
<gene>
    <name evidence="1" type="ORF">CLV75_3962</name>
</gene>
<accession>A0A497YTZ9</accession>
<keyword evidence="2" id="KW-1185">Reference proteome</keyword>
<protein>
    <submittedName>
        <fullName evidence="1">Uncharacterized protein</fullName>
    </submittedName>
</protein>
<dbReference type="Proteomes" id="UP000271700">
    <property type="component" value="Unassembled WGS sequence"/>
</dbReference>